<accession>A0A371I539</accession>
<dbReference type="InterPro" id="IPR036397">
    <property type="entry name" value="RNaseH_sf"/>
</dbReference>
<dbReference type="SUPFAM" id="SSF53098">
    <property type="entry name" value="Ribonuclease H-like"/>
    <property type="match status" value="1"/>
</dbReference>
<dbReference type="PROSITE" id="PS50994">
    <property type="entry name" value="INTEGRASE"/>
    <property type="match status" value="1"/>
</dbReference>
<dbReference type="InterPro" id="IPR012337">
    <property type="entry name" value="RNaseH-like_sf"/>
</dbReference>
<dbReference type="OrthoDB" id="1751476at2759"/>
<dbReference type="PANTHER" id="PTHR42648:SF21">
    <property type="entry name" value="CYSTEINE-RICH RLK (RECEPTOR-LIKE PROTEIN KINASE) 8"/>
    <property type="match status" value="1"/>
</dbReference>
<proteinExistence type="predicted"/>
<feature type="non-terminal residue" evidence="2">
    <location>
        <position position="1"/>
    </location>
</feature>
<dbReference type="EMBL" id="QJKJ01000904">
    <property type="protein sequence ID" value="RDY10145.1"/>
    <property type="molecule type" value="Genomic_DNA"/>
</dbReference>
<gene>
    <name evidence="2" type="ORF">CR513_05388</name>
</gene>
<reference evidence="2" key="1">
    <citation type="submission" date="2018-05" db="EMBL/GenBank/DDBJ databases">
        <title>Draft genome of Mucuna pruriens seed.</title>
        <authorList>
            <person name="Nnadi N.E."/>
            <person name="Vos R."/>
            <person name="Hasami M.H."/>
            <person name="Devisetty U.K."/>
            <person name="Aguiy J.C."/>
        </authorList>
    </citation>
    <scope>NUCLEOTIDE SEQUENCE [LARGE SCALE GENOMIC DNA]</scope>
    <source>
        <strain evidence="2">JCA_2017</strain>
    </source>
</reference>
<keyword evidence="3" id="KW-1185">Reference proteome</keyword>
<protein>
    <recommendedName>
        <fullName evidence="1">Integrase catalytic domain-containing protein</fullName>
    </recommendedName>
</protein>
<dbReference type="InterPro" id="IPR001584">
    <property type="entry name" value="Integrase_cat-core"/>
</dbReference>
<dbReference type="Proteomes" id="UP000257109">
    <property type="component" value="Unassembled WGS sequence"/>
</dbReference>
<feature type="domain" description="Integrase catalytic" evidence="1">
    <location>
        <begin position="1"/>
        <end position="70"/>
    </location>
</feature>
<dbReference type="AlphaFoldDB" id="A0A371I539"/>
<dbReference type="InterPro" id="IPR039537">
    <property type="entry name" value="Retrotran_Ty1/copia-like"/>
</dbReference>
<comment type="caution">
    <text evidence="2">The sequence shown here is derived from an EMBL/GenBank/DDBJ whole genome shotgun (WGS) entry which is preliminary data.</text>
</comment>
<dbReference type="GO" id="GO:0003676">
    <property type="term" value="F:nucleic acid binding"/>
    <property type="evidence" value="ECO:0007669"/>
    <property type="project" value="InterPro"/>
</dbReference>
<name>A0A371I539_MUCPR</name>
<dbReference type="Gene3D" id="3.30.420.10">
    <property type="entry name" value="Ribonuclease H-like superfamily/Ribonuclease H"/>
    <property type="match status" value="1"/>
</dbReference>
<organism evidence="2 3">
    <name type="scientific">Mucuna pruriens</name>
    <name type="common">Velvet bean</name>
    <name type="synonym">Dolichos pruriens</name>
    <dbReference type="NCBI Taxonomy" id="157652"/>
    <lineage>
        <taxon>Eukaryota</taxon>
        <taxon>Viridiplantae</taxon>
        <taxon>Streptophyta</taxon>
        <taxon>Embryophyta</taxon>
        <taxon>Tracheophyta</taxon>
        <taxon>Spermatophyta</taxon>
        <taxon>Magnoliopsida</taxon>
        <taxon>eudicotyledons</taxon>
        <taxon>Gunneridae</taxon>
        <taxon>Pentapetalae</taxon>
        <taxon>rosids</taxon>
        <taxon>fabids</taxon>
        <taxon>Fabales</taxon>
        <taxon>Fabaceae</taxon>
        <taxon>Papilionoideae</taxon>
        <taxon>50 kb inversion clade</taxon>
        <taxon>NPAAA clade</taxon>
        <taxon>indigoferoid/millettioid clade</taxon>
        <taxon>Phaseoleae</taxon>
        <taxon>Mucuna</taxon>
    </lineage>
</organism>
<evidence type="ECO:0000313" key="2">
    <source>
        <dbReference type="EMBL" id="RDY10145.1"/>
    </source>
</evidence>
<sequence>MVNDYSRWIWLCFSPTRMSLLKSAQEEEFENENFQKFCEEHDILHNISCPRTPQQNGVVERKIDLFKRWS</sequence>
<evidence type="ECO:0000259" key="1">
    <source>
        <dbReference type="PROSITE" id="PS50994"/>
    </source>
</evidence>
<dbReference type="PANTHER" id="PTHR42648">
    <property type="entry name" value="TRANSPOSASE, PUTATIVE-RELATED"/>
    <property type="match status" value="1"/>
</dbReference>
<dbReference type="GO" id="GO:0015074">
    <property type="term" value="P:DNA integration"/>
    <property type="evidence" value="ECO:0007669"/>
    <property type="project" value="InterPro"/>
</dbReference>
<evidence type="ECO:0000313" key="3">
    <source>
        <dbReference type="Proteomes" id="UP000257109"/>
    </source>
</evidence>